<dbReference type="EMBL" id="JACIEK010000006">
    <property type="protein sequence ID" value="MBB3998755.1"/>
    <property type="molecule type" value="Genomic_DNA"/>
</dbReference>
<evidence type="ECO:0000313" key="1">
    <source>
        <dbReference type="EMBL" id="MBB3998755.1"/>
    </source>
</evidence>
<dbReference type="Proteomes" id="UP000542776">
    <property type="component" value="Unassembled WGS sequence"/>
</dbReference>
<evidence type="ECO:0000313" key="2">
    <source>
        <dbReference type="Proteomes" id="UP000542776"/>
    </source>
</evidence>
<reference evidence="1 2" key="1">
    <citation type="submission" date="2020-08" db="EMBL/GenBank/DDBJ databases">
        <title>Genomic Encyclopedia of Type Strains, Phase IV (KMG-IV): sequencing the most valuable type-strain genomes for metagenomic binning, comparative biology and taxonomic classification.</title>
        <authorList>
            <person name="Goeker M."/>
        </authorList>
    </citation>
    <scope>NUCLEOTIDE SEQUENCE [LARGE SCALE GENOMIC DNA]</scope>
    <source>
        <strain evidence="1 2">DSM 102238</strain>
    </source>
</reference>
<sequence length="221" mass="24133">MIAASVTVGPDVTSLPQQHDALVVLDIDEVVLHFIAPFCDLLAEHGAQLHFDSFKLTGNVRSLSTGAALTGHSLDGITAQLYAEQARRQSPVDGVVQAVERLSEIADVVFLTAMTPSFYEQRRALLNKVGLRAPMIATDRPKGAFLAEMRKRWRGPIAFVDDLPPNLVGVRRSAPDVHLVHLMADPRFRQHLPPLPSGARSAVDWPEAEAILQAIVLGDER</sequence>
<name>A0A7W6MK30_9HYPH</name>
<keyword evidence="2" id="KW-1185">Reference proteome</keyword>
<organism evidence="1 2">
    <name type="scientific">Aureimonas pseudogalii</name>
    <dbReference type="NCBI Taxonomy" id="1744844"/>
    <lineage>
        <taxon>Bacteria</taxon>
        <taxon>Pseudomonadati</taxon>
        <taxon>Pseudomonadota</taxon>
        <taxon>Alphaproteobacteria</taxon>
        <taxon>Hyphomicrobiales</taxon>
        <taxon>Aurantimonadaceae</taxon>
        <taxon>Aureimonas</taxon>
    </lineage>
</organism>
<protein>
    <recommendedName>
        <fullName evidence="3">FCP1 homology domain-containing protein</fullName>
    </recommendedName>
</protein>
<comment type="caution">
    <text evidence="1">The sequence shown here is derived from an EMBL/GenBank/DDBJ whole genome shotgun (WGS) entry which is preliminary data.</text>
</comment>
<dbReference type="InterPro" id="IPR036412">
    <property type="entry name" value="HAD-like_sf"/>
</dbReference>
<accession>A0A7W6MK30</accession>
<dbReference type="AlphaFoldDB" id="A0A7W6MK30"/>
<proteinExistence type="predicted"/>
<dbReference type="SUPFAM" id="SSF56784">
    <property type="entry name" value="HAD-like"/>
    <property type="match status" value="1"/>
</dbReference>
<dbReference type="RefSeq" id="WP_210291778.1">
    <property type="nucleotide sequence ID" value="NZ_JACIEK010000006.1"/>
</dbReference>
<evidence type="ECO:0008006" key="3">
    <source>
        <dbReference type="Google" id="ProtNLM"/>
    </source>
</evidence>
<gene>
    <name evidence="1" type="ORF">GGR04_002603</name>
</gene>